<accession>A0A820SZ12</accession>
<gene>
    <name evidence="2" type="ORF">OKA104_LOCUS54980</name>
</gene>
<evidence type="ECO:0000313" key="3">
    <source>
        <dbReference type="Proteomes" id="UP000663881"/>
    </source>
</evidence>
<organism evidence="2 3">
    <name type="scientific">Adineta steineri</name>
    <dbReference type="NCBI Taxonomy" id="433720"/>
    <lineage>
        <taxon>Eukaryota</taxon>
        <taxon>Metazoa</taxon>
        <taxon>Spiralia</taxon>
        <taxon>Gnathifera</taxon>
        <taxon>Rotifera</taxon>
        <taxon>Eurotatoria</taxon>
        <taxon>Bdelloidea</taxon>
        <taxon>Adinetida</taxon>
        <taxon>Adinetidae</taxon>
        <taxon>Adineta</taxon>
    </lineage>
</organism>
<reference evidence="2" key="1">
    <citation type="submission" date="2021-02" db="EMBL/GenBank/DDBJ databases">
        <authorList>
            <person name="Nowell W R."/>
        </authorList>
    </citation>
    <scope>NUCLEOTIDE SEQUENCE</scope>
</reference>
<comment type="caution">
    <text evidence="2">The sequence shown here is derived from an EMBL/GenBank/DDBJ whole genome shotgun (WGS) entry which is preliminary data.</text>
</comment>
<proteinExistence type="predicted"/>
<dbReference type="AlphaFoldDB" id="A0A820SZ12"/>
<evidence type="ECO:0000313" key="2">
    <source>
        <dbReference type="EMBL" id="CAF4466310.1"/>
    </source>
</evidence>
<feature type="non-terminal residue" evidence="2">
    <location>
        <position position="1"/>
    </location>
</feature>
<sequence>FYLKSRLTSVLFSSHSITNLEEEQEKNGETETKEIENDEVWSQFKRKSTKESSDRSSFKLNSKKKRKSVSFE</sequence>
<name>A0A820SZ12_9BILA</name>
<feature type="compositionally biased region" description="Basic residues" evidence="1">
    <location>
        <begin position="61"/>
        <end position="72"/>
    </location>
</feature>
<feature type="region of interest" description="Disordered" evidence="1">
    <location>
        <begin position="44"/>
        <end position="72"/>
    </location>
</feature>
<dbReference type="Proteomes" id="UP000663881">
    <property type="component" value="Unassembled WGS sequence"/>
</dbReference>
<dbReference type="EMBL" id="CAJOAY010037806">
    <property type="protein sequence ID" value="CAF4466310.1"/>
    <property type="molecule type" value="Genomic_DNA"/>
</dbReference>
<evidence type="ECO:0000256" key="1">
    <source>
        <dbReference type="SAM" id="MobiDB-lite"/>
    </source>
</evidence>
<protein>
    <submittedName>
        <fullName evidence="2">Uncharacterized protein</fullName>
    </submittedName>
</protein>